<gene>
    <name evidence="1" type="ORF">FXV77_10880</name>
</gene>
<dbReference type="PROSITE" id="PS51257">
    <property type="entry name" value="PROKAR_LIPOPROTEIN"/>
    <property type="match status" value="1"/>
</dbReference>
<dbReference type="RefSeq" id="WP_148919264.1">
    <property type="nucleotide sequence ID" value="NZ_VTAV01000006.1"/>
</dbReference>
<keyword evidence="2" id="KW-1185">Reference proteome</keyword>
<sequence>MKTIVHIIAITVCIFGILACSKKSEDVILNDKGAKDVVEAQDYTFNTATKTFTPQNNIEAQITSQKDINFIYTYLIREGVSDSLVDITYTQDLDSKRSIQFVMEADLFEHIPMQDVSGLKLMIKRTDNSSDEAVINIQSFTPPLPFWENVPASLVPDDANVIQVTATAKSENGITKIELYDDYQGAFVKVHEMDLNGETAYAFNYAYTYRPNAANLKLIMYDSYGLSSEALIAIPILPYEIYTNVIMSAQGTNAVTFNNSAMLLPSFELIGPCNFANKEEAISFFTYATSSGVSLYAPTNTTNIIGNYRCNGSPYTPITPPSNWVATRFRVLLPSNSRQQEVYDAYNTNSIPDLSDDFFDGISVPSSSAPRYSSTAEASASIFTQEAYLIWATIPNPQGTINVLLRIRDVLENGNESSIRFDLIVPKN</sequence>
<name>A0A5D4H943_9SPHI</name>
<reference evidence="1 2" key="1">
    <citation type="submission" date="2019-08" db="EMBL/GenBank/DDBJ databases">
        <title>Phlebobacter frassis gen. nov. sp. nov., a new member of family Sphingobacteriaceae isolated from sand fly rearing media.</title>
        <authorList>
            <person name="Kakumanu M.L."/>
            <person name="Marayati B.F."/>
            <person name="Wada-Katsumata A."/>
            <person name="Wasserberg G."/>
            <person name="Schal C."/>
            <person name="Apperson C.S."/>
            <person name="Ponnusamy L."/>
        </authorList>
    </citation>
    <scope>NUCLEOTIDE SEQUENCE [LARGE SCALE GENOMIC DNA]</scope>
    <source>
        <strain evidence="1 2">SSI9</strain>
    </source>
</reference>
<evidence type="ECO:0000313" key="2">
    <source>
        <dbReference type="Proteomes" id="UP000322362"/>
    </source>
</evidence>
<evidence type="ECO:0000313" key="1">
    <source>
        <dbReference type="EMBL" id="TYR35945.1"/>
    </source>
</evidence>
<dbReference type="AlphaFoldDB" id="A0A5D4H943"/>
<proteinExistence type="predicted"/>
<dbReference type="EMBL" id="VTAV01000006">
    <property type="protein sequence ID" value="TYR35945.1"/>
    <property type="molecule type" value="Genomic_DNA"/>
</dbReference>
<dbReference type="Proteomes" id="UP000322362">
    <property type="component" value="Unassembled WGS sequence"/>
</dbReference>
<protein>
    <submittedName>
        <fullName evidence="1">Uncharacterized protein</fullName>
    </submittedName>
</protein>
<organism evidence="1 2">
    <name type="scientific">Sphingobacterium phlebotomi</name>
    <dbReference type="NCBI Taxonomy" id="2605433"/>
    <lineage>
        <taxon>Bacteria</taxon>
        <taxon>Pseudomonadati</taxon>
        <taxon>Bacteroidota</taxon>
        <taxon>Sphingobacteriia</taxon>
        <taxon>Sphingobacteriales</taxon>
        <taxon>Sphingobacteriaceae</taxon>
        <taxon>Sphingobacterium</taxon>
    </lineage>
</organism>
<accession>A0A5D4H943</accession>
<comment type="caution">
    <text evidence="1">The sequence shown here is derived from an EMBL/GenBank/DDBJ whole genome shotgun (WGS) entry which is preliminary data.</text>
</comment>